<accession>A0A0A9HAN8</accession>
<evidence type="ECO:0000313" key="2">
    <source>
        <dbReference type="EMBL" id="JAE34235.1"/>
    </source>
</evidence>
<feature type="compositionally biased region" description="Basic and acidic residues" evidence="1">
    <location>
        <begin position="16"/>
        <end position="25"/>
    </location>
</feature>
<sequence>MQVMLVRGGQQSAGGDRVRRLDGRHRQQQLHPDPVQGQRPSVRTGPRRRGRHRLVLQWPPRGRLRLRGARPAGRRPGVSLPRPQHPPAHVGCELRLGGQRPG</sequence>
<dbReference type="AlphaFoldDB" id="A0A0A9HAN8"/>
<reference evidence="2" key="1">
    <citation type="submission" date="2014-09" db="EMBL/GenBank/DDBJ databases">
        <authorList>
            <person name="Magalhaes I.L.F."/>
            <person name="Oliveira U."/>
            <person name="Santos F.R."/>
            <person name="Vidigal T.H.D.A."/>
            <person name="Brescovit A.D."/>
            <person name="Santos A.J."/>
        </authorList>
    </citation>
    <scope>NUCLEOTIDE SEQUENCE</scope>
    <source>
        <tissue evidence="2">Shoot tissue taken approximately 20 cm above the soil surface</tissue>
    </source>
</reference>
<protein>
    <submittedName>
        <fullName evidence="2">Uncharacterized protein</fullName>
    </submittedName>
</protein>
<organism evidence="2">
    <name type="scientific">Arundo donax</name>
    <name type="common">Giant reed</name>
    <name type="synonym">Donax arundinaceus</name>
    <dbReference type="NCBI Taxonomy" id="35708"/>
    <lineage>
        <taxon>Eukaryota</taxon>
        <taxon>Viridiplantae</taxon>
        <taxon>Streptophyta</taxon>
        <taxon>Embryophyta</taxon>
        <taxon>Tracheophyta</taxon>
        <taxon>Spermatophyta</taxon>
        <taxon>Magnoliopsida</taxon>
        <taxon>Liliopsida</taxon>
        <taxon>Poales</taxon>
        <taxon>Poaceae</taxon>
        <taxon>PACMAD clade</taxon>
        <taxon>Arundinoideae</taxon>
        <taxon>Arundineae</taxon>
        <taxon>Arundo</taxon>
    </lineage>
</organism>
<reference evidence="2" key="2">
    <citation type="journal article" date="2015" name="Data Brief">
        <title>Shoot transcriptome of the giant reed, Arundo donax.</title>
        <authorList>
            <person name="Barrero R.A."/>
            <person name="Guerrero F.D."/>
            <person name="Moolhuijzen P."/>
            <person name="Goolsby J.A."/>
            <person name="Tidwell J."/>
            <person name="Bellgard S.E."/>
            <person name="Bellgard M.I."/>
        </authorList>
    </citation>
    <scope>NUCLEOTIDE SEQUENCE</scope>
    <source>
        <tissue evidence="2">Shoot tissue taken approximately 20 cm above the soil surface</tissue>
    </source>
</reference>
<feature type="region of interest" description="Disordered" evidence="1">
    <location>
        <begin position="1"/>
        <end position="102"/>
    </location>
</feature>
<proteinExistence type="predicted"/>
<dbReference type="EMBL" id="GBRH01163661">
    <property type="protein sequence ID" value="JAE34235.1"/>
    <property type="molecule type" value="Transcribed_RNA"/>
</dbReference>
<feature type="compositionally biased region" description="Basic residues" evidence="1">
    <location>
        <begin position="45"/>
        <end position="54"/>
    </location>
</feature>
<name>A0A0A9HAN8_ARUDO</name>
<evidence type="ECO:0000256" key="1">
    <source>
        <dbReference type="SAM" id="MobiDB-lite"/>
    </source>
</evidence>